<dbReference type="SMART" id="SM01373">
    <property type="entry name" value="MAGE"/>
    <property type="match status" value="1"/>
</dbReference>
<feature type="compositionally biased region" description="Basic and acidic residues" evidence="1">
    <location>
        <begin position="247"/>
        <end position="260"/>
    </location>
</feature>
<organism evidence="3 4">
    <name type="scientific">Araneus ventricosus</name>
    <name type="common">Orbweaver spider</name>
    <name type="synonym">Epeira ventricosa</name>
    <dbReference type="NCBI Taxonomy" id="182803"/>
    <lineage>
        <taxon>Eukaryota</taxon>
        <taxon>Metazoa</taxon>
        <taxon>Ecdysozoa</taxon>
        <taxon>Arthropoda</taxon>
        <taxon>Chelicerata</taxon>
        <taxon>Arachnida</taxon>
        <taxon>Araneae</taxon>
        <taxon>Araneomorphae</taxon>
        <taxon>Entelegynae</taxon>
        <taxon>Araneoidea</taxon>
        <taxon>Araneidae</taxon>
        <taxon>Araneus</taxon>
    </lineage>
</organism>
<comment type="caution">
    <text evidence="3">The sequence shown here is derived from an EMBL/GenBank/DDBJ whole genome shotgun (WGS) entry which is preliminary data.</text>
</comment>
<dbReference type="AlphaFoldDB" id="A0A4Y2F1I6"/>
<feature type="compositionally biased region" description="Polar residues" evidence="1">
    <location>
        <begin position="172"/>
        <end position="191"/>
    </location>
</feature>
<dbReference type="InterPro" id="IPR041898">
    <property type="entry name" value="MAGE_WH1"/>
</dbReference>
<gene>
    <name evidence="3" type="primary">NSMCE3</name>
    <name evidence="3" type="ORF">AVEN_124083_1</name>
</gene>
<dbReference type="GO" id="GO:0005634">
    <property type="term" value="C:nucleus"/>
    <property type="evidence" value="ECO:0007669"/>
    <property type="project" value="TreeGrafter"/>
</dbReference>
<dbReference type="EMBL" id="BGPR01000759">
    <property type="protein sequence ID" value="GBM34388.1"/>
    <property type="molecule type" value="Genomic_DNA"/>
</dbReference>
<dbReference type="Proteomes" id="UP000499080">
    <property type="component" value="Unassembled WGS sequence"/>
</dbReference>
<dbReference type="PROSITE" id="PS50838">
    <property type="entry name" value="MAGE"/>
    <property type="match status" value="1"/>
</dbReference>
<dbReference type="FunFam" id="1.10.10.1210:FF:000001">
    <property type="entry name" value="melanoma-associated antigen D1"/>
    <property type="match status" value="1"/>
</dbReference>
<dbReference type="Pfam" id="PF01454">
    <property type="entry name" value="MAGE"/>
    <property type="match status" value="1"/>
</dbReference>
<sequence>MIELFPGKDNVERVTRLEGANGEIIRPIQQIYPLEFISVDKLNEVSRKEKATPEPRPSRANVSNSKSSQKTETTPEPEPFVCSIRIPMDQGNKSYPSVSNAISSSVSNPVRNNARKSTGTRNVAANSNQINQTLSRRTRSSVGISQDSTLPLSQPSCSRVDDSSDSDVQPPRTRNSMRNSLNSTVPFSQPGCSKDPDSSDSDTSPPPTQKILRRNAPTPASNTSKKIPAIVFSSSGPSTSEDSEVEEMLKKAENKKKAEAKASPQKTINASNVAGKSLVNPSNLVSQCVFYILGANRSKKAIRKRDIIQHVFEGRNNQMFPEIIKKAAFMLQKTFGFELMELKSSKNEYLLVNKLCHQYGVQAFAEYSRMDRQKQGFIFYILTLIFMNENSIMEDNLWKALDPLGVEIKSRKPHPIFGDVQKFVTTTLVKQMYLERRQLSKDPPQYELSWGERAHKEVLKEDLLEFVFKIMPNTKPEEWILQYKDAKGRSPEGDAEAEME</sequence>
<accession>A0A4Y2F1I6</accession>
<feature type="compositionally biased region" description="Basic and acidic residues" evidence="1">
    <location>
        <begin position="46"/>
        <end position="57"/>
    </location>
</feature>
<dbReference type="InterPro" id="IPR002190">
    <property type="entry name" value="MHD_dom"/>
</dbReference>
<dbReference type="Gene3D" id="1.10.10.1210">
    <property type="entry name" value="MAGE homology domain, winged helix WH2 motif"/>
    <property type="match status" value="1"/>
</dbReference>
<feature type="domain" description="MAGE" evidence="2">
    <location>
        <begin position="281"/>
        <end position="486"/>
    </location>
</feature>
<feature type="compositionally biased region" description="Polar residues" evidence="1">
    <location>
        <begin position="60"/>
        <end position="74"/>
    </location>
</feature>
<dbReference type="InterPro" id="IPR041899">
    <property type="entry name" value="MAGE_WH2"/>
</dbReference>
<evidence type="ECO:0000259" key="2">
    <source>
        <dbReference type="PROSITE" id="PS50838"/>
    </source>
</evidence>
<evidence type="ECO:0000256" key="1">
    <source>
        <dbReference type="SAM" id="MobiDB-lite"/>
    </source>
</evidence>
<proteinExistence type="predicted"/>
<evidence type="ECO:0000313" key="3">
    <source>
        <dbReference type="EMBL" id="GBM34388.1"/>
    </source>
</evidence>
<protein>
    <submittedName>
        <fullName evidence="3">Non-structural maintenance of chromosomes element 3</fullName>
    </submittedName>
</protein>
<feature type="region of interest" description="Disordered" evidence="1">
    <location>
        <begin position="46"/>
        <end position="263"/>
    </location>
</feature>
<dbReference type="PANTHER" id="PTHR11736:SF14">
    <property type="entry name" value="NSE3 HOMOLOG, SMC5-SMC6 COMPLEX COMPONENT"/>
    <property type="match status" value="1"/>
</dbReference>
<evidence type="ECO:0000313" key="4">
    <source>
        <dbReference type="Proteomes" id="UP000499080"/>
    </source>
</evidence>
<dbReference type="OrthoDB" id="205198at2759"/>
<feature type="compositionally biased region" description="Polar residues" evidence="1">
    <location>
        <begin position="115"/>
        <end position="157"/>
    </location>
</feature>
<dbReference type="PANTHER" id="PTHR11736">
    <property type="entry name" value="MELANOMA-ASSOCIATED ANTIGEN MAGE ANTIGEN"/>
    <property type="match status" value="1"/>
</dbReference>
<keyword evidence="4" id="KW-1185">Reference proteome</keyword>
<name>A0A4Y2F1I6_ARAVE</name>
<feature type="compositionally biased region" description="Low complexity" evidence="1">
    <location>
        <begin position="94"/>
        <end position="110"/>
    </location>
</feature>
<reference evidence="3 4" key="1">
    <citation type="journal article" date="2019" name="Sci. Rep.">
        <title>Orb-weaving spider Araneus ventricosus genome elucidates the spidroin gene catalogue.</title>
        <authorList>
            <person name="Kono N."/>
            <person name="Nakamura H."/>
            <person name="Ohtoshi R."/>
            <person name="Moran D.A.P."/>
            <person name="Shinohara A."/>
            <person name="Yoshida Y."/>
            <person name="Fujiwara M."/>
            <person name="Mori M."/>
            <person name="Tomita M."/>
            <person name="Arakawa K."/>
        </authorList>
    </citation>
    <scope>NUCLEOTIDE SEQUENCE [LARGE SCALE GENOMIC DNA]</scope>
</reference>
<dbReference type="InterPro" id="IPR037445">
    <property type="entry name" value="MAGE"/>
</dbReference>
<dbReference type="Gene3D" id="1.10.10.1200">
    <property type="entry name" value="MAGE homology domain, winged helix WH1 motif"/>
    <property type="match status" value="1"/>
</dbReference>